<accession>A0A7W9X324</accession>
<dbReference type="InterPro" id="IPR036736">
    <property type="entry name" value="ACP-like_sf"/>
</dbReference>
<keyword evidence="2" id="KW-1185">Reference proteome</keyword>
<organism evidence="1 2">
    <name type="scientific">Massilia aurea</name>
    <dbReference type="NCBI Taxonomy" id="373040"/>
    <lineage>
        <taxon>Bacteria</taxon>
        <taxon>Pseudomonadati</taxon>
        <taxon>Pseudomonadota</taxon>
        <taxon>Betaproteobacteria</taxon>
        <taxon>Burkholderiales</taxon>
        <taxon>Oxalobacteraceae</taxon>
        <taxon>Telluria group</taxon>
        <taxon>Massilia</taxon>
    </lineage>
</organism>
<dbReference type="AlphaFoldDB" id="A0A7W9X324"/>
<comment type="caution">
    <text evidence="1">The sequence shown here is derived from an EMBL/GenBank/DDBJ whole genome shotgun (WGS) entry which is preliminary data.</text>
</comment>
<dbReference type="Gene3D" id="1.10.1200.10">
    <property type="entry name" value="ACP-like"/>
    <property type="match status" value="1"/>
</dbReference>
<dbReference type="EMBL" id="JACHBX010000004">
    <property type="protein sequence ID" value="MBB6135513.1"/>
    <property type="molecule type" value="Genomic_DNA"/>
</dbReference>
<dbReference type="Proteomes" id="UP000540787">
    <property type="component" value="Unassembled WGS sequence"/>
</dbReference>
<sequence>MDTLEQFVEKFKNAVDFQDDVHLTGDTNLKTLAEWDSLAALGVIIMFDMEYDKAITGKDLVGCQLVSDVYKLIG</sequence>
<evidence type="ECO:0000313" key="2">
    <source>
        <dbReference type="Proteomes" id="UP000540787"/>
    </source>
</evidence>
<protein>
    <submittedName>
        <fullName evidence="1">Acyl carrier protein</fullName>
    </submittedName>
</protein>
<evidence type="ECO:0000313" key="1">
    <source>
        <dbReference type="EMBL" id="MBB6135513.1"/>
    </source>
</evidence>
<gene>
    <name evidence="1" type="ORF">HD842_003680</name>
</gene>
<dbReference type="SUPFAM" id="SSF47336">
    <property type="entry name" value="ACP-like"/>
    <property type="match status" value="1"/>
</dbReference>
<name>A0A7W9X324_9BURK</name>
<reference evidence="1 2" key="1">
    <citation type="submission" date="2020-08" db="EMBL/GenBank/DDBJ databases">
        <title>The Agave Microbiome: Exploring the role of microbial communities in plant adaptations to desert environments.</title>
        <authorList>
            <person name="Partida-Martinez L.P."/>
        </authorList>
    </citation>
    <scope>NUCLEOTIDE SEQUENCE [LARGE SCALE GENOMIC DNA]</scope>
    <source>
        <strain evidence="1 2">AT3.2</strain>
    </source>
</reference>
<proteinExistence type="predicted"/>
<dbReference type="RefSeq" id="WP_183556179.1">
    <property type="nucleotide sequence ID" value="NZ_JACHBX010000004.1"/>
</dbReference>